<evidence type="ECO:0000313" key="2">
    <source>
        <dbReference type="Proteomes" id="UP000829401"/>
    </source>
</evidence>
<sequence>MKLSEQVLVESPTARTSLLNQTDVLDRVKKLATLPGDIYVSLEMAASYYEVSKQTIASLIHDHRSEFENSGLRVLQGEELNSLKEFSCIGKRARSLTVLPRRAVLLVGMFLRDSEVARQVRTYLLDKESVETTEPDTRTAILRWVAANTKVISDIVLDPRERIRFMERIYSFAGIPHVEERSTRQSSTIQSPVLAIVEKTQQRLGRWYACHDIAERYGLYSINHRLHIQLVSAIIQTFGELQSEVDVKPVLVTTNSSKKAEVISFMYSERIAKRVGEELERLNWPDLVSIRGTRFKVMYRNKPDNGRVATLA</sequence>
<name>A0A9E7CXM6_ALIAG</name>
<accession>A0A9E7CXM6</accession>
<gene>
    <name evidence="1" type="ORF">K1I37_20980</name>
</gene>
<keyword evidence="2" id="KW-1185">Reference proteome</keyword>
<protein>
    <submittedName>
        <fullName evidence="1">Uncharacterized protein</fullName>
    </submittedName>
</protein>
<dbReference type="RefSeq" id="WP_152498757.1">
    <property type="nucleotide sequence ID" value="NZ_AURB01000122.1"/>
</dbReference>
<reference evidence="2" key="1">
    <citation type="journal article" date="2022" name="G3 (Bethesda)">
        <title>Unveiling the complete genome sequence of Alicyclobacillus acidoterrestris DSM 3922T, a taint-producing strain.</title>
        <authorList>
            <person name="Leonardo I.C."/>
            <person name="Barreto Crespo M.T."/>
            <person name="Gaspar F.B."/>
        </authorList>
    </citation>
    <scope>NUCLEOTIDE SEQUENCE [LARGE SCALE GENOMIC DNA]</scope>
    <source>
        <strain evidence="2">DSM 3922</strain>
    </source>
</reference>
<dbReference type="Proteomes" id="UP000829401">
    <property type="component" value="Plasmid pDSM3922.1"/>
</dbReference>
<proteinExistence type="predicted"/>
<organism evidence="1 2">
    <name type="scientific">Alicyclobacillus acidoterrestris (strain ATCC 49025 / DSM 3922 / CIP 106132 / NCIMB 13137 / GD3B)</name>
    <dbReference type="NCBI Taxonomy" id="1356854"/>
    <lineage>
        <taxon>Bacteria</taxon>
        <taxon>Bacillati</taxon>
        <taxon>Bacillota</taxon>
        <taxon>Bacilli</taxon>
        <taxon>Bacillales</taxon>
        <taxon>Alicyclobacillaceae</taxon>
        <taxon>Alicyclobacillus</taxon>
    </lineage>
</organism>
<evidence type="ECO:0000313" key="1">
    <source>
        <dbReference type="EMBL" id="UNO51053.1"/>
    </source>
</evidence>
<dbReference type="KEGG" id="aaco:K1I37_20980"/>
<dbReference type="AlphaFoldDB" id="A0A9E7CXM6"/>
<dbReference type="EMBL" id="CP080468">
    <property type="protein sequence ID" value="UNO51053.1"/>
    <property type="molecule type" value="Genomic_DNA"/>
</dbReference>
<geneLocation type="plasmid" evidence="2">
    <name>pDSM3922.1</name>
</geneLocation>
<keyword evidence="1" id="KW-0614">Plasmid</keyword>